<evidence type="ECO:0000256" key="1">
    <source>
        <dbReference type="SAM" id="Coils"/>
    </source>
</evidence>
<keyword evidence="1" id="KW-0175">Coiled coil</keyword>
<protein>
    <submittedName>
        <fullName evidence="3">Uncharacterized protein</fullName>
    </submittedName>
</protein>
<dbReference type="Proteomes" id="UP001201980">
    <property type="component" value="Unassembled WGS sequence"/>
</dbReference>
<comment type="caution">
    <text evidence="3">The sequence shown here is derived from an EMBL/GenBank/DDBJ whole genome shotgun (WGS) entry which is preliminary data.</text>
</comment>
<evidence type="ECO:0000313" key="3">
    <source>
        <dbReference type="EMBL" id="KAJ2900487.1"/>
    </source>
</evidence>
<feature type="compositionally biased region" description="Basic and acidic residues" evidence="2">
    <location>
        <begin position="407"/>
        <end position="417"/>
    </location>
</feature>
<proteinExistence type="predicted"/>
<evidence type="ECO:0000313" key="4">
    <source>
        <dbReference type="Proteomes" id="UP001201980"/>
    </source>
</evidence>
<feature type="coiled-coil region" evidence="1">
    <location>
        <begin position="200"/>
        <end position="227"/>
    </location>
</feature>
<keyword evidence="4" id="KW-1185">Reference proteome</keyword>
<organism evidence="3 4">
    <name type="scientific">Zalerion maritima</name>
    <dbReference type="NCBI Taxonomy" id="339359"/>
    <lineage>
        <taxon>Eukaryota</taxon>
        <taxon>Fungi</taxon>
        <taxon>Dikarya</taxon>
        <taxon>Ascomycota</taxon>
        <taxon>Pezizomycotina</taxon>
        <taxon>Sordariomycetes</taxon>
        <taxon>Lulworthiomycetidae</taxon>
        <taxon>Lulworthiales</taxon>
        <taxon>Lulworthiaceae</taxon>
        <taxon>Zalerion</taxon>
    </lineage>
</organism>
<evidence type="ECO:0000256" key="2">
    <source>
        <dbReference type="SAM" id="MobiDB-lite"/>
    </source>
</evidence>
<dbReference type="EMBL" id="JAKWBI020000172">
    <property type="protein sequence ID" value="KAJ2900487.1"/>
    <property type="molecule type" value="Genomic_DNA"/>
</dbReference>
<sequence>MVSAATSPWEAFHIDRTRQARLQGATKSLTEHCRTECRQKHVTKCGTCYHKLLMMVRERYVTGYHAKDWFAGRSEFIAEIDNMLKSAVAGKTDLPSIESRIMAEKKIWQQFAFPPRDRKLGDQVEAERNKLKEKTDDELDDVAKQLVESSDKGRVYANIFFSEYPENIRKKYVDMLKQGKTMEEVCEAITEDEAKRTRVISDQDSERRKVEAELAKLQRAKAASAAQKQKKKDAATQKAQAHIPKLPLCIACSSPVKTERYFQCGMCFVYAMAGAIEEKVVYCSADCHNKALENHQQKTHACSAGSKCIHAVEPSRGSDPSQQPPLPPTSVEEPVICRECLKEHHIPTAFCGISCAKSSFQAHRDGVHIPKRKPEERSRDEGQLDKINFTTYTAKNIRDHVISFGQAEKEAKEKDPTLRTFRKTPRN</sequence>
<dbReference type="AlphaFoldDB" id="A0AAD5RNY2"/>
<reference evidence="3" key="1">
    <citation type="submission" date="2022-07" db="EMBL/GenBank/DDBJ databases">
        <title>Draft genome sequence of Zalerion maritima ATCC 34329, a (micro)plastics degrading marine fungus.</title>
        <authorList>
            <person name="Paco A."/>
            <person name="Goncalves M.F.M."/>
            <person name="Rocha-Santos T.A.P."/>
            <person name="Alves A."/>
        </authorList>
    </citation>
    <scope>NUCLEOTIDE SEQUENCE</scope>
    <source>
        <strain evidence="3">ATCC 34329</strain>
    </source>
</reference>
<name>A0AAD5RNY2_9PEZI</name>
<feature type="region of interest" description="Disordered" evidence="2">
    <location>
        <begin position="407"/>
        <end position="427"/>
    </location>
</feature>
<gene>
    <name evidence="3" type="ORF">MKZ38_002441</name>
</gene>
<accession>A0AAD5RNY2</accession>